<dbReference type="EMBL" id="KE345565">
    <property type="protein sequence ID" value="EXC06720.1"/>
    <property type="molecule type" value="Genomic_DNA"/>
</dbReference>
<comment type="similarity">
    <text evidence="1">Belongs to the mTERF family.</text>
</comment>
<dbReference type="PANTHER" id="PTHR13068">
    <property type="entry name" value="CGI-12 PROTEIN-RELATED"/>
    <property type="match status" value="1"/>
</dbReference>
<dbReference type="InterPro" id="IPR038538">
    <property type="entry name" value="MTERF_sf"/>
</dbReference>
<dbReference type="Proteomes" id="UP000030645">
    <property type="component" value="Unassembled WGS sequence"/>
</dbReference>
<dbReference type="GO" id="GO:0006353">
    <property type="term" value="P:DNA-templated transcription termination"/>
    <property type="evidence" value="ECO:0007669"/>
    <property type="project" value="UniProtKB-KW"/>
</dbReference>
<dbReference type="AlphaFoldDB" id="W9RSJ0"/>
<keyword evidence="2" id="KW-0805">Transcription regulation</keyword>
<keyword evidence="3" id="KW-0809">Transit peptide</keyword>
<keyword evidence="5" id="KW-1185">Reference proteome</keyword>
<name>W9RSJ0_9ROSA</name>
<protein>
    <submittedName>
        <fullName evidence="4">Uncharacterized protein</fullName>
    </submittedName>
</protein>
<evidence type="ECO:0000313" key="4">
    <source>
        <dbReference type="EMBL" id="EXC06720.1"/>
    </source>
</evidence>
<gene>
    <name evidence="4" type="ORF">L484_021559</name>
</gene>
<dbReference type="GO" id="GO:0003676">
    <property type="term" value="F:nucleic acid binding"/>
    <property type="evidence" value="ECO:0007669"/>
    <property type="project" value="InterPro"/>
</dbReference>
<accession>W9RSJ0</accession>
<organism evidence="4 5">
    <name type="scientific">Morus notabilis</name>
    <dbReference type="NCBI Taxonomy" id="981085"/>
    <lineage>
        <taxon>Eukaryota</taxon>
        <taxon>Viridiplantae</taxon>
        <taxon>Streptophyta</taxon>
        <taxon>Embryophyta</taxon>
        <taxon>Tracheophyta</taxon>
        <taxon>Spermatophyta</taxon>
        <taxon>Magnoliopsida</taxon>
        <taxon>eudicotyledons</taxon>
        <taxon>Gunneridae</taxon>
        <taxon>Pentapetalae</taxon>
        <taxon>rosids</taxon>
        <taxon>fabids</taxon>
        <taxon>Rosales</taxon>
        <taxon>Moraceae</taxon>
        <taxon>Moreae</taxon>
        <taxon>Morus</taxon>
    </lineage>
</organism>
<keyword evidence="2" id="KW-0806">Transcription termination</keyword>
<evidence type="ECO:0000256" key="3">
    <source>
        <dbReference type="ARBA" id="ARBA00022946"/>
    </source>
</evidence>
<sequence>MRKPERIMDFVRRADEMWFDRKSKMFLPAIRVLSSMSMENWGLKLELFGSLGFSENDILAVFRRAPQVFSVQEQNQGC</sequence>
<proteinExistence type="inferred from homology"/>
<evidence type="ECO:0000313" key="5">
    <source>
        <dbReference type="Proteomes" id="UP000030645"/>
    </source>
</evidence>
<dbReference type="InterPro" id="IPR003690">
    <property type="entry name" value="MTERF"/>
</dbReference>
<dbReference type="PANTHER" id="PTHR13068:SF130">
    <property type="entry name" value="TRANSCRIPTION TERMINATION FACTOR MTERF6, CHLOROPLASTIC_MITOCHONDRIAL-LIKE"/>
    <property type="match status" value="1"/>
</dbReference>
<reference evidence="5" key="1">
    <citation type="submission" date="2013-01" db="EMBL/GenBank/DDBJ databases">
        <title>Draft Genome Sequence of a Mulberry Tree, Morus notabilis C.K. Schneid.</title>
        <authorList>
            <person name="He N."/>
            <person name="Zhao S."/>
        </authorList>
    </citation>
    <scope>NUCLEOTIDE SEQUENCE</scope>
</reference>
<keyword evidence="2" id="KW-0804">Transcription</keyword>
<evidence type="ECO:0000256" key="2">
    <source>
        <dbReference type="ARBA" id="ARBA00022472"/>
    </source>
</evidence>
<dbReference type="Gene3D" id="1.25.70.10">
    <property type="entry name" value="Transcription termination factor 3, mitochondrial"/>
    <property type="match status" value="1"/>
</dbReference>
<evidence type="ECO:0000256" key="1">
    <source>
        <dbReference type="ARBA" id="ARBA00007692"/>
    </source>
</evidence>